<evidence type="ECO:0000313" key="5">
    <source>
        <dbReference type="RefSeq" id="XP_014031834.1"/>
    </source>
</evidence>
<accession>A0A1S3PXA6</accession>
<keyword evidence="2" id="KW-1133">Transmembrane helix</keyword>
<organism evidence="4 5">
    <name type="scientific">Salmo salar</name>
    <name type="common">Atlantic salmon</name>
    <dbReference type="NCBI Taxonomy" id="8030"/>
    <lineage>
        <taxon>Eukaryota</taxon>
        <taxon>Metazoa</taxon>
        <taxon>Chordata</taxon>
        <taxon>Craniata</taxon>
        <taxon>Vertebrata</taxon>
        <taxon>Euteleostomi</taxon>
        <taxon>Actinopterygii</taxon>
        <taxon>Neopterygii</taxon>
        <taxon>Teleostei</taxon>
        <taxon>Protacanthopterygii</taxon>
        <taxon>Salmoniformes</taxon>
        <taxon>Salmonidae</taxon>
        <taxon>Salmoninae</taxon>
        <taxon>Salmo</taxon>
    </lineage>
</organism>
<evidence type="ECO:0000256" key="1">
    <source>
        <dbReference type="SAM" id="MobiDB-lite"/>
    </source>
</evidence>
<proteinExistence type="predicted"/>
<keyword evidence="3" id="KW-0732">Signal</keyword>
<dbReference type="RefSeq" id="XP_014031834.1">
    <property type="nucleotide sequence ID" value="XM_014176359.2"/>
</dbReference>
<evidence type="ECO:0000256" key="2">
    <source>
        <dbReference type="SAM" id="Phobius"/>
    </source>
</evidence>
<feature type="chain" id="PRO_5010262820" evidence="3">
    <location>
        <begin position="23"/>
        <end position="210"/>
    </location>
</feature>
<sequence length="210" mass="22910">MEFHWCLSVIWFLSCLPSSCLPSSCLSSSCLPSSCLPSRHGNAVPFLECPVFNGESLFIKMPIYQCPESEISLRTQKKGSVFKYDKEEDTCTVDPRYQDRIQMKNDSNGRVIEFRNVTEEDMNIVYVIYASNTPLQIFLITSSTVSLTTTAAPHPSTATPGSTASLTTTAAPHPSTATPGPSEVHSRTGLVVPVILVLVLCMGLVLLCQS</sequence>
<feature type="region of interest" description="Disordered" evidence="1">
    <location>
        <begin position="149"/>
        <end position="184"/>
    </location>
</feature>
<dbReference type="KEGG" id="sasa:106587744"/>
<keyword evidence="2" id="KW-0812">Transmembrane</keyword>
<feature type="compositionally biased region" description="Low complexity" evidence="1">
    <location>
        <begin position="149"/>
        <end position="182"/>
    </location>
</feature>
<dbReference type="Proteomes" id="UP001652741">
    <property type="component" value="Chromosome ssa26"/>
</dbReference>
<keyword evidence="2" id="KW-0472">Membrane</keyword>
<keyword evidence="4" id="KW-1185">Reference proteome</keyword>
<evidence type="ECO:0000313" key="4">
    <source>
        <dbReference type="Proteomes" id="UP001652741"/>
    </source>
</evidence>
<feature type="transmembrane region" description="Helical" evidence="2">
    <location>
        <begin position="190"/>
        <end position="208"/>
    </location>
</feature>
<name>A0A1S3PXA6_SALSA</name>
<feature type="signal peptide" evidence="3">
    <location>
        <begin position="1"/>
        <end position="22"/>
    </location>
</feature>
<protein>
    <submittedName>
        <fullName evidence="5">Uncharacterized protein</fullName>
    </submittedName>
</protein>
<evidence type="ECO:0000256" key="3">
    <source>
        <dbReference type="SAM" id="SignalP"/>
    </source>
</evidence>
<dbReference type="OrthoDB" id="10497597at2759"/>
<gene>
    <name evidence="5" type="primary">LOC106587744</name>
</gene>
<reference evidence="5" key="1">
    <citation type="submission" date="2025-08" db="UniProtKB">
        <authorList>
            <consortium name="RefSeq"/>
        </authorList>
    </citation>
    <scope>IDENTIFICATION</scope>
</reference>
<dbReference type="GeneID" id="106587744"/>
<dbReference type="AlphaFoldDB" id="A0A1S3PXA6"/>